<gene>
    <name evidence="4" type="ORF">D1115_18410</name>
</gene>
<evidence type="ECO:0000256" key="3">
    <source>
        <dbReference type="PROSITE-ProRule" id="PRU00023"/>
    </source>
</evidence>
<reference evidence="4 5" key="1">
    <citation type="submission" date="2018-08" db="EMBL/GenBank/DDBJ databases">
        <title>Genomic taxonomy of the Vibrionaceae family.</title>
        <authorList>
            <person name="Gomez-Gil B."/>
            <person name="Tanaka M."/>
            <person name="Sawabe T."/>
            <person name="Enciso-Ibarra K."/>
        </authorList>
    </citation>
    <scope>NUCLEOTIDE SEQUENCE [LARGE SCALE GENOMIC DNA]</scope>
    <source>
        <strain evidence="4 5">CAIM 1831</strain>
    </source>
</reference>
<name>A0ABN5PIC9_9VIBR</name>
<accession>A0ABN5PIC9</accession>
<dbReference type="EMBL" id="CP032094">
    <property type="protein sequence ID" value="AXY02937.1"/>
    <property type="molecule type" value="Genomic_DNA"/>
</dbReference>
<sequence>MPKKLTIRVEEPMNSNQLIDYSNSIDTFEKACATGNVEHIKEHIKNGASVLNINRQTGAAPLHFAAQSGNVEAFECLLKHGAYLNQQIPINGMTPLMMAVWHKHTALTEFILEQPQVNIEIAAHYGLKARDLSRFGFKQPFDDQAQAIIAKFDAVFEAYLAKRDMLESNPLFKIILGTGSDQQKAKAISEEVAHGNIDKEAINAVMPHKSNGNDAHTPILLASRDGLVETTKVLLENGADQTIVDSYMRSLPMHKAAFSGHADVLAVLLADEKAHQTINAQGPLNGYTPLHDAVWNGHFDCVKVLVENGCETKIEGHDGFTPIDFATRLNRDEMLKLL</sequence>
<dbReference type="PANTHER" id="PTHR24198">
    <property type="entry name" value="ANKYRIN REPEAT AND PROTEIN KINASE DOMAIN-CONTAINING PROTEIN"/>
    <property type="match status" value="1"/>
</dbReference>
<feature type="repeat" description="ANK" evidence="3">
    <location>
        <begin position="214"/>
        <end position="246"/>
    </location>
</feature>
<dbReference type="InterPro" id="IPR036770">
    <property type="entry name" value="Ankyrin_rpt-contain_sf"/>
</dbReference>
<evidence type="ECO:0000313" key="4">
    <source>
        <dbReference type="EMBL" id="AXY02937.1"/>
    </source>
</evidence>
<dbReference type="Proteomes" id="UP000262832">
    <property type="component" value="Chromosome II"/>
</dbReference>
<evidence type="ECO:0000313" key="5">
    <source>
        <dbReference type="Proteomes" id="UP000262832"/>
    </source>
</evidence>
<dbReference type="SUPFAM" id="SSF48403">
    <property type="entry name" value="Ankyrin repeat"/>
    <property type="match status" value="1"/>
</dbReference>
<dbReference type="Gene3D" id="1.25.40.20">
    <property type="entry name" value="Ankyrin repeat-containing domain"/>
    <property type="match status" value="2"/>
</dbReference>
<feature type="repeat" description="ANK" evidence="3">
    <location>
        <begin position="285"/>
        <end position="317"/>
    </location>
</feature>
<keyword evidence="1" id="KW-0677">Repeat</keyword>
<evidence type="ECO:0000256" key="2">
    <source>
        <dbReference type="ARBA" id="ARBA00023043"/>
    </source>
</evidence>
<protein>
    <submittedName>
        <fullName evidence="4">Ankyrin repeat domain-containing protein</fullName>
    </submittedName>
</protein>
<evidence type="ECO:0000256" key="1">
    <source>
        <dbReference type="ARBA" id="ARBA00022737"/>
    </source>
</evidence>
<dbReference type="PANTHER" id="PTHR24198:SF194">
    <property type="entry name" value="INVERSIN-A"/>
    <property type="match status" value="1"/>
</dbReference>
<proteinExistence type="predicted"/>
<dbReference type="SMART" id="SM00248">
    <property type="entry name" value="ANK"/>
    <property type="match status" value="6"/>
</dbReference>
<dbReference type="PROSITE" id="PS50297">
    <property type="entry name" value="ANK_REP_REGION"/>
    <property type="match status" value="3"/>
</dbReference>
<dbReference type="Pfam" id="PF12796">
    <property type="entry name" value="Ank_2"/>
    <property type="match status" value="2"/>
</dbReference>
<dbReference type="InterPro" id="IPR002110">
    <property type="entry name" value="Ankyrin_rpt"/>
</dbReference>
<dbReference type="PRINTS" id="PR01415">
    <property type="entry name" value="ANKYRIN"/>
</dbReference>
<feature type="repeat" description="ANK" evidence="3">
    <location>
        <begin position="57"/>
        <end position="89"/>
    </location>
</feature>
<organism evidence="4 5">
    <name type="scientific">Vibrio alfacsensis</name>
    <dbReference type="NCBI Taxonomy" id="1074311"/>
    <lineage>
        <taxon>Bacteria</taxon>
        <taxon>Pseudomonadati</taxon>
        <taxon>Pseudomonadota</taxon>
        <taxon>Gammaproteobacteria</taxon>
        <taxon>Vibrionales</taxon>
        <taxon>Vibrionaceae</taxon>
        <taxon>Vibrio</taxon>
    </lineage>
</organism>
<keyword evidence="5" id="KW-1185">Reference proteome</keyword>
<dbReference type="PROSITE" id="PS50088">
    <property type="entry name" value="ANK_REPEAT"/>
    <property type="match status" value="3"/>
</dbReference>
<keyword evidence="2 3" id="KW-0040">ANK repeat</keyword>